<organism evidence="2 3">
    <name type="scientific">Scylla paramamosain</name>
    <name type="common">Mud crab</name>
    <dbReference type="NCBI Taxonomy" id="85552"/>
    <lineage>
        <taxon>Eukaryota</taxon>
        <taxon>Metazoa</taxon>
        <taxon>Ecdysozoa</taxon>
        <taxon>Arthropoda</taxon>
        <taxon>Crustacea</taxon>
        <taxon>Multicrustacea</taxon>
        <taxon>Malacostraca</taxon>
        <taxon>Eumalacostraca</taxon>
        <taxon>Eucarida</taxon>
        <taxon>Decapoda</taxon>
        <taxon>Pleocyemata</taxon>
        <taxon>Brachyura</taxon>
        <taxon>Eubrachyura</taxon>
        <taxon>Portunoidea</taxon>
        <taxon>Portunidae</taxon>
        <taxon>Portuninae</taxon>
        <taxon>Scylla</taxon>
    </lineage>
</organism>
<feature type="region of interest" description="Disordered" evidence="1">
    <location>
        <begin position="79"/>
        <end position="98"/>
    </location>
</feature>
<dbReference type="Proteomes" id="UP001487740">
    <property type="component" value="Unassembled WGS sequence"/>
</dbReference>
<comment type="caution">
    <text evidence="2">The sequence shown here is derived from an EMBL/GenBank/DDBJ whole genome shotgun (WGS) entry which is preliminary data.</text>
</comment>
<sequence length="251" mass="27118">MMCVAAAVGKREVGREQSLSRSSLSTPPLLLSSPLASAASISKFITDRVKCMEKSAVSGRRQHHAKSFCLRTHAAPHHPLLSQDASSTTPRSSVSEHRQHDVAPFCLMTQVAPRHALLSQDIGRRHTARLMAMQESGTEAQQQSNPRSLGCLSRLNGASTIRKQGPDERRPSDDNPLAHFDPTQRSISQGLRYRLCAALYLEGFTSVLPASLAAAAAPSRPDAAVLQTLTQVAHSSGRWTQQSCGLQLQPA</sequence>
<name>A0AAW0TI43_SCYPA</name>
<reference evidence="2 3" key="1">
    <citation type="submission" date="2023-03" db="EMBL/GenBank/DDBJ databases">
        <title>High-quality genome of Scylla paramamosain provides insights in environmental adaptation.</title>
        <authorList>
            <person name="Zhang L."/>
        </authorList>
    </citation>
    <scope>NUCLEOTIDE SEQUENCE [LARGE SCALE GENOMIC DNA]</scope>
    <source>
        <strain evidence="2">LZ_2023a</strain>
        <tissue evidence="2">Muscle</tissue>
    </source>
</reference>
<keyword evidence="3" id="KW-1185">Reference proteome</keyword>
<gene>
    <name evidence="2" type="ORF">O3P69_018051</name>
</gene>
<dbReference type="AlphaFoldDB" id="A0AAW0TI43"/>
<feature type="region of interest" description="Disordered" evidence="1">
    <location>
        <begin position="160"/>
        <end position="183"/>
    </location>
</feature>
<proteinExistence type="predicted"/>
<accession>A0AAW0TI43</accession>
<protein>
    <submittedName>
        <fullName evidence="2">Uncharacterized protein</fullName>
    </submittedName>
</protein>
<evidence type="ECO:0000313" key="2">
    <source>
        <dbReference type="EMBL" id="KAK8387125.1"/>
    </source>
</evidence>
<dbReference type="EMBL" id="JARAKH010000030">
    <property type="protein sequence ID" value="KAK8387125.1"/>
    <property type="molecule type" value="Genomic_DNA"/>
</dbReference>
<evidence type="ECO:0000256" key="1">
    <source>
        <dbReference type="SAM" id="MobiDB-lite"/>
    </source>
</evidence>
<feature type="compositionally biased region" description="Basic and acidic residues" evidence="1">
    <location>
        <begin position="164"/>
        <end position="173"/>
    </location>
</feature>
<feature type="compositionally biased region" description="Polar residues" evidence="1">
    <location>
        <begin position="83"/>
        <end position="93"/>
    </location>
</feature>
<evidence type="ECO:0000313" key="3">
    <source>
        <dbReference type="Proteomes" id="UP001487740"/>
    </source>
</evidence>